<dbReference type="RefSeq" id="WP_011832441.1">
    <property type="nucleotide sequence ID" value="NC_008942.1"/>
</dbReference>
<dbReference type="InterPro" id="IPR055946">
    <property type="entry name" value="DUF7524"/>
</dbReference>
<sequence>MPIVEVQLNRLGINSLEVSTDSVEVSAGTALHIRIVNFGAPTHATLRTEGSAYTSFTYENLYVEAESEIKVDILPSANPGSFEMQVISGYGMRRSGFTVNVILPELEEKKEPVAAEPVQQKNKPAPLTKIGWSVILINFIAPILGFIVLIFWILAPDAVNNTVMAVILYIIMLAGIIITWRSVQ</sequence>
<keyword evidence="3" id="KW-1185">Reference proteome</keyword>
<dbReference type="OrthoDB" id="282430at2157"/>
<dbReference type="HOGENOM" id="CLU_1536682_0_0_2"/>
<evidence type="ECO:0000256" key="1">
    <source>
        <dbReference type="SAM" id="Phobius"/>
    </source>
</evidence>
<keyword evidence="1" id="KW-0472">Membrane</keyword>
<evidence type="ECO:0000313" key="2">
    <source>
        <dbReference type="EMBL" id="ABN06240.1"/>
    </source>
</evidence>
<keyword evidence="1" id="KW-0812">Transmembrane</keyword>
<dbReference type="EMBL" id="CP000559">
    <property type="protein sequence ID" value="ABN06240.1"/>
    <property type="molecule type" value="Genomic_DNA"/>
</dbReference>
<dbReference type="KEGG" id="mla:Mlab_0062"/>
<dbReference type="Pfam" id="PF24368">
    <property type="entry name" value="DUF7524"/>
    <property type="match status" value="1"/>
</dbReference>
<dbReference type="Proteomes" id="UP000000365">
    <property type="component" value="Chromosome"/>
</dbReference>
<name>A2SPI4_METLZ</name>
<dbReference type="AlphaFoldDB" id="A2SPI4"/>
<feature type="transmembrane region" description="Helical" evidence="1">
    <location>
        <begin position="130"/>
        <end position="155"/>
    </location>
</feature>
<keyword evidence="1" id="KW-1133">Transmembrane helix</keyword>
<dbReference type="STRING" id="410358.Mlab_0062"/>
<feature type="transmembrane region" description="Helical" evidence="1">
    <location>
        <begin position="161"/>
        <end position="180"/>
    </location>
</feature>
<gene>
    <name evidence="2" type="ordered locus">Mlab_0062</name>
</gene>
<evidence type="ECO:0000313" key="3">
    <source>
        <dbReference type="Proteomes" id="UP000000365"/>
    </source>
</evidence>
<accession>A2SPI4</accession>
<protein>
    <submittedName>
        <fullName evidence="2">Uncharacterized protein</fullName>
    </submittedName>
</protein>
<dbReference type="eggNOG" id="arCOG03366">
    <property type="taxonomic scope" value="Archaea"/>
</dbReference>
<dbReference type="GeneID" id="25393668"/>
<reference evidence="2 3" key="1">
    <citation type="journal article" date="2009" name="Stand. Genomic Sci.">
        <title>Complete genome sequence of Methanocorpusculum labreanum type strain Z.</title>
        <authorList>
            <person name="Anderson I.J."/>
            <person name="Sieprawska-Lupa M."/>
            <person name="Goltsman E."/>
            <person name="Lapidus A."/>
            <person name="Copeland A."/>
            <person name="Glavina Del Rio T."/>
            <person name="Tice H."/>
            <person name="Dalin E."/>
            <person name="Barry K."/>
            <person name="Pitluck S."/>
            <person name="Hauser L."/>
            <person name="Land M."/>
            <person name="Lucas S."/>
            <person name="Richardson P."/>
            <person name="Whitman W.B."/>
            <person name="Kyrpides N.C."/>
        </authorList>
    </citation>
    <scope>NUCLEOTIDE SEQUENCE [LARGE SCALE GENOMIC DNA]</scope>
    <source>
        <strain evidence="3">ATCC 43576 / DSM 4855 / Z</strain>
    </source>
</reference>
<organism evidence="2 3">
    <name type="scientific">Methanocorpusculum labreanum (strain ATCC 43576 / DSM 4855 / Z)</name>
    <dbReference type="NCBI Taxonomy" id="410358"/>
    <lineage>
        <taxon>Archaea</taxon>
        <taxon>Methanobacteriati</taxon>
        <taxon>Methanobacteriota</taxon>
        <taxon>Stenosarchaea group</taxon>
        <taxon>Methanomicrobia</taxon>
        <taxon>Methanomicrobiales</taxon>
        <taxon>Methanocorpusculaceae</taxon>
        <taxon>Methanocorpusculum</taxon>
    </lineage>
</organism>
<proteinExistence type="predicted"/>